<dbReference type="InterPro" id="IPR002347">
    <property type="entry name" value="SDR_fam"/>
</dbReference>
<evidence type="ECO:0000256" key="11">
    <source>
        <dbReference type="ARBA" id="ARBA00082544"/>
    </source>
</evidence>
<evidence type="ECO:0000256" key="4">
    <source>
        <dbReference type="ARBA" id="ARBA00022857"/>
    </source>
</evidence>
<dbReference type="KEGG" id="cng:CNAG_08027"/>
<feature type="transmembrane region" description="Helical" evidence="13">
    <location>
        <begin position="38"/>
        <end position="59"/>
    </location>
</feature>
<dbReference type="SMART" id="SM00822">
    <property type="entry name" value="PKS_KR"/>
    <property type="match status" value="1"/>
</dbReference>
<keyword evidence="4" id="KW-0521">NADP</keyword>
<evidence type="ECO:0000256" key="7">
    <source>
        <dbReference type="ARBA" id="ARBA00023098"/>
    </source>
</evidence>
<dbReference type="PRINTS" id="PR00080">
    <property type="entry name" value="SDRFAMILY"/>
</dbReference>
<dbReference type="GO" id="GO:0016020">
    <property type="term" value="C:membrane"/>
    <property type="evidence" value="ECO:0007669"/>
    <property type="project" value="UniProtKB-SubCell"/>
</dbReference>
<dbReference type="Gene3D" id="3.40.50.720">
    <property type="entry name" value="NAD(P)-binding Rossmann-like Domain"/>
    <property type="match status" value="1"/>
</dbReference>
<dbReference type="PROSITE" id="PS00061">
    <property type="entry name" value="ADH_SHORT"/>
    <property type="match status" value="1"/>
</dbReference>
<dbReference type="PRINTS" id="PR00081">
    <property type="entry name" value="GDHRDH"/>
</dbReference>
<reference evidence="15 16" key="1">
    <citation type="journal article" date="2014" name="PLoS Genet.">
        <title>Analysis of the genome and transcriptome of Cryptococcus neoformans var. grubii reveals complex RNA expression and microevolution leading to virulence attenuation.</title>
        <authorList>
            <person name="Janbon G."/>
            <person name="Ormerod K.L."/>
            <person name="Paulet D."/>
            <person name="Byrnes E.J.III."/>
            <person name="Yadav V."/>
            <person name="Chatterjee G."/>
            <person name="Mullapudi N."/>
            <person name="Hon C.C."/>
            <person name="Billmyre R.B."/>
            <person name="Brunel F."/>
            <person name="Bahn Y.S."/>
            <person name="Chen W."/>
            <person name="Chen Y."/>
            <person name="Chow E.W."/>
            <person name="Coppee J.Y."/>
            <person name="Floyd-Averette A."/>
            <person name="Gaillardin C."/>
            <person name="Gerik K.J."/>
            <person name="Goldberg J."/>
            <person name="Gonzalez-Hilarion S."/>
            <person name="Gujja S."/>
            <person name="Hamlin J.L."/>
            <person name="Hsueh Y.P."/>
            <person name="Ianiri G."/>
            <person name="Jones S."/>
            <person name="Kodira C.D."/>
            <person name="Kozubowski L."/>
            <person name="Lam W."/>
            <person name="Marra M."/>
            <person name="Mesner L.D."/>
            <person name="Mieczkowski P.A."/>
            <person name="Moyrand F."/>
            <person name="Nielsen K."/>
            <person name="Proux C."/>
            <person name="Rossignol T."/>
            <person name="Schein J.E."/>
            <person name="Sun S."/>
            <person name="Wollschlaeger C."/>
            <person name="Wood I.A."/>
            <person name="Zeng Q."/>
            <person name="Neuveglise C."/>
            <person name="Newlon C.S."/>
            <person name="Perfect J.R."/>
            <person name="Lodge J.K."/>
            <person name="Idnurm A."/>
            <person name="Stajich J.E."/>
            <person name="Kronstad J.W."/>
            <person name="Sanyal K."/>
            <person name="Heitman J."/>
            <person name="Fraser J.A."/>
            <person name="Cuomo C.A."/>
            <person name="Dietrich F.S."/>
        </authorList>
    </citation>
    <scope>NUCLEOTIDE SEQUENCE [LARGE SCALE GENOMIC DNA]</scope>
    <source>
        <strain evidence="16">H99 / ATCC 208821 / CBS 10515 / FGSC 9487</strain>
    </source>
</reference>
<evidence type="ECO:0000313" key="16">
    <source>
        <dbReference type="Proteomes" id="UP000010091"/>
    </source>
</evidence>
<feature type="transmembrane region" description="Helical" evidence="13">
    <location>
        <begin position="12"/>
        <end position="31"/>
    </location>
</feature>
<evidence type="ECO:0000256" key="6">
    <source>
        <dbReference type="ARBA" id="ARBA00023002"/>
    </source>
</evidence>
<gene>
    <name evidence="15" type="ORF">CNAG_08027</name>
</gene>
<evidence type="ECO:0000256" key="13">
    <source>
        <dbReference type="SAM" id="Phobius"/>
    </source>
</evidence>
<accession>T2BNZ3</accession>
<evidence type="ECO:0000256" key="1">
    <source>
        <dbReference type="ARBA" id="ARBA00004141"/>
    </source>
</evidence>
<dbReference type="HOGENOM" id="CLU_010194_5_1_1"/>
<protein>
    <recommendedName>
        <fullName evidence="10">Short-chain dehydrogenase/reductase 3</fullName>
    </recommendedName>
    <alternativeName>
        <fullName evidence="11">Retinal short-chain dehydrogenase/reductase 1</fullName>
    </alternativeName>
</protein>
<evidence type="ECO:0000256" key="10">
    <source>
        <dbReference type="ARBA" id="ARBA00068717"/>
    </source>
</evidence>
<dbReference type="InterPro" id="IPR057326">
    <property type="entry name" value="KR_dom"/>
</dbReference>
<comment type="similarity">
    <text evidence="2 12">Belongs to the short-chain dehydrogenases/reductases (SDR) family.</text>
</comment>
<sequence>MALTLDIVVYCLRKTIFSPYLAIFIPIALHFCSISSRLLLFVSCFWGVAICFIQLLLYADWRYANQARWFRAPPKLRWEDQVVLITGGGSGIGALLAETLADRSVAVAILTKELPKQPFTHSHIHVFECDVSDYNAVMGMSARVREAVGDPTIIINNAGIVNGKLLLDLTEEDITSTFGSNTLAHFWVLKTFLPAMLRQGRGHIVTMSSILGIVGAAQMTDYCASKAAVLSLHQTLRFELDSRYQRPGIRTTLVLPAYTLTSLFNRVKLPTNRLFDFLCPPVQPRAVVEHIISALDDNESRIIRLPFYSNFARFCGDAVGLVPAGARDFVQWLSGADHAMKGYGPTPDAGERLLAGSLAHRSTTEKEQNSL</sequence>
<dbReference type="PANTHER" id="PTHR24322">
    <property type="entry name" value="PKSB"/>
    <property type="match status" value="1"/>
</dbReference>
<dbReference type="Proteomes" id="UP000010091">
    <property type="component" value="Chromosome 14"/>
</dbReference>
<organism evidence="15 16">
    <name type="scientific">Cryptococcus neoformans (strain H99 / ATCC 208821 / CBS 10515 / FGSC 9487)</name>
    <name type="common">Cryptococcus neoformans var. grubii serotype A</name>
    <dbReference type="NCBI Taxonomy" id="235443"/>
    <lineage>
        <taxon>Eukaryota</taxon>
        <taxon>Fungi</taxon>
        <taxon>Dikarya</taxon>
        <taxon>Basidiomycota</taxon>
        <taxon>Agaricomycotina</taxon>
        <taxon>Tremellomycetes</taxon>
        <taxon>Tremellales</taxon>
        <taxon>Cryptococcaceae</taxon>
        <taxon>Cryptococcus</taxon>
        <taxon>Cryptococcus neoformans species complex</taxon>
    </lineage>
</organism>
<evidence type="ECO:0000313" key="15">
    <source>
        <dbReference type="EMBL" id="AGV14879.1"/>
    </source>
</evidence>
<comment type="subcellular location">
    <subcellularLocation>
        <location evidence="1">Membrane</location>
        <topology evidence="1">Multi-pass membrane protein</topology>
    </subcellularLocation>
</comment>
<keyword evidence="16" id="KW-1185">Reference proteome</keyword>
<dbReference type="EMBL" id="CP003833">
    <property type="protein sequence ID" value="AGV14879.1"/>
    <property type="molecule type" value="Genomic_DNA"/>
</dbReference>
<dbReference type="AlphaFoldDB" id="T2BNZ3"/>
<evidence type="ECO:0000256" key="9">
    <source>
        <dbReference type="ARBA" id="ARBA00059620"/>
    </source>
</evidence>
<dbReference type="InterPro" id="IPR020904">
    <property type="entry name" value="Sc_DH/Rdtase_CS"/>
</dbReference>
<comment type="function">
    <text evidence="9">Catalyzes the reduction of all-trans-retinal to all-trans-retinol in the presence of NADPH.</text>
</comment>
<dbReference type="GeneID" id="23890832"/>
<dbReference type="OrthoDB" id="10253736at2759"/>
<dbReference type="FunFam" id="3.40.50.720:FF:000131">
    <property type="entry name" value="Short-chain dehydrogenase/reductase 3"/>
    <property type="match status" value="1"/>
</dbReference>
<evidence type="ECO:0000256" key="2">
    <source>
        <dbReference type="ARBA" id="ARBA00006484"/>
    </source>
</evidence>
<dbReference type="InterPro" id="IPR036291">
    <property type="entry name" value="NAD(P)-bd_dom_sf"/>
</dbReference>
<evidence type="ECO:0000256" key="12">
    <source>
        <dbReference type="RuleBase" id="RU000363"/>
    </source>
</evidence>
<evidence type="ECO:0000256" key="5">
    <source>
        <dbReference type="ARBA" id="ARBA00022989"/>
    </source>
</evidence>
<keyword evidence="8 13" id="KW-0472">Membrane</keyword>
<evidence type="ECO:0000256" key="8">
    <source>
        <dbReference type="ARBA" id="ARBA00023136"/>
    </source>
</evidence>
<keyword evidence="3 13" id="KW-0812">Transmembrane</keyword>
<dbReference type="GO" id="GO:0052650">
    <property type="term" value="F:all-trans-retinol dehydrogenase (NADP+) activity"/>
    <property type="evidence" value="ECO:0007669"/>
    <property type="project" value="UniProtKB-ARBA"/>
</dbReference>
<dbReference type="Pfam" id="PF00106">
    <property type="entry name" value="adh_short"/>
    <property type="match status" value="1"/>
</dbReference>
<keyword evidence="5 13" id="KW-1133">Transmembrane helix</keyword>
<dbReference type="VEuPathDB" id="FungiDB:CNAG_08027"/>
<evidence type="ECO:0000259" key="14">
    <source>
        <dbReference type="SMART" id="SM00822"/>
    </source>
</evidence>
<proteinExistence type="inferred from homology"/>
<feature type="domain" description="Ketoreductase" evidence="14">
    <location>
        <begin position="81"/>
        <end position="261"/>
    </location>
</feature>
<dbReference type="CDD" id="cd05339">
    <property type="entry name" value="17beta-HSDXI-like_SDR_c"/>
    <property type="match status" value="1"/>
</dbReference>
<dbReference type="RefSeq" id="XP_012053950.1">
    <property type="nucleotide sequence ID" value="XM_012198560.1"/>
</dbReference>
<dbReference type="PANTHER" id="PTHR24322:SF736">
    <property type="entry name" value="RETINOL DEHYDROGENASE 10"/>
    <property type="match status" value="1"/>
</dbReference>
<keyword evidence="6" id="KW-0560">Oxidoreductase</keyword>
<evidence type="ECO:0000256" key="3">
    <source>
        <dbReference type="ARBA" id="ARBA00022692"/>
    </source>
</evidence>
<name>T2BNZ3_CRYN9</name>
<keyword evidence="7" id="KW-0443">Lipid metabolism</keyword>
<dbReference type="SUPFAM" id="SSF51735">
    <property type="entry name" value="NAD(P)-binding Rossmann-fold domains"/>
    <property type="match status" value="1"/>
</dbReference>